<keyword evidence="2 8" id="KW-0409">Iron storage</keyword>
<dbReference type="GO" id="GO:0004322">
    <property type="term" value="F:ferroxidase activity"/>
    <property type="evidence" value="ECO:0007669"/>
    <property type="project" value="TreeGrafter"/>
</dbReference>
<dbReference type="EMBL" id="JADIMR010000013">
    <property type="protein sequence ID" value="MBO8446333.1"/>
    <property type="molecule type" value="Genomic_DNA"/>
</dbReference>
<dbReference type="PANTHER" id="PTHR11431">
    <property type="entry name" value="FERRITIN"/>
    <property type="match status" value="1"/>
</dbReference>
<dbReference type="SUPFAM" id="SSF47240">
    <property type="entry name" value="Ferritin-like"/>
    <property type="match status" value="1"/>
</dbReference>
<dbReference type="Pfam" id="PF00210">
    <property type="entry name" value="Ferritin"/>
    <property type="match status" value="1"/>
</dbReference>
<sequence>MLNKKVEEALNAQINAEMWSAYLYLSMSAYCHSAGYNGMASWFEVQFKEEQDHAQILFNYVNSRGGRVLLKPIDAVPSEWASPLDVFEQTLAHEQKVTSLINNLYAVASAENDFATQSMLKWFVDEQVEEEENAQTIIDNLKMIKDNGYGLYMLDKELGARTYTQASPLSSSAE</sequence>
<dbReference type="AlphaFoldDB" id="A0A9D9EG39"/>
<gene>
    <name evidence="10" type="ORF">IAC32_01105</name>
</gene>
<dbReference type="FunFam" id="1.20.1260.10:FF:000001">
    <property type="entry name" value="Non-heme ferritin"/>
    <property type="match status" value="1"/>
</dbReference>
<accession>A0A9D9EG39</accession>
<keyword evidence="8" id="KW-0963">Cytoplasm</keyword>
<comment type="similarity">
    <text evidence="1 8">Belongs to the ferritin family. Prokaryotic subfamily.</text>
</comment>
<organism evidence="10 11">
    <name type="scientific">Candidatus Enterocola intestinipullorum</name>
    <dbReference type="NCBI Taxonomy" id="2840783"/>
    <lineage>
        <taxon>Bacteria</taxon>
        <taxon>Pseudomonadati</taxon>
        <taxon>Bacteroidota</taxon>
        <taxon>Bacteroidia</taxon>
        <taxon>Bacteroidales</taxon>
        <taxon>Candidatus Enterocola</taxon>
    </lineage>
</organism>
<keyword evidence="4" id="KW-0560">Oxidoreductase</keyword>
<feature type="binding site" evidence="7">
    <location>
        <position position="53"/>
    </location>
    <ligand>
        <name>Fe cation</name>
        <dbReference type="ChEBI" id="CHEBI:24875"/>
        <label>1</label>
    </ligand>
</feature>
<dbReference type="InterPro" id="IPR041719">
    <property type="entry name" value="Ferritin_prok"/>
</dbReference>
<dbReference type="GO" id="GO:0005829">
    <property type="term" value="C:cytosol"/>
    <property type="evidence" value="ECO:0007669"/>
    <property type="project" value="TreeGrafter"/>
</dbReference>
<proteinExistence type="inferred from homology"/>
<evidence type="ECO:0000256" key="5">
    <source>
        <dbReference type="ARBA" id="ARBA00023004"/>
    </source>
</evidence>
<dbReference type="PROSITE" id="PS50905">
    <property type="entry name" value="FERRITIN_LIKE"/>
    <property type="match status" value="1"/>
</dbReference>
<evidence type="ECO:0000256" key="7">
    <source>
        <dbReference type="PIRSR" id="PIRSR601519-1"/>
    </source>
</evidence>
<evidence type="ECO:0000256" key="8">
    <source>
        <dbReference type="RuleBase" id="RU361145"/>
    </source>
</evidence>
<dbReference type="InterPro" id="IPR012347">
    <property type="entry name" value="Ferritin-like"/>
</dbReference>
<dbReference type="CDD" id="cd01055">
    <property type="entry name" value="Nonheme_Ferritin"/>
    <property type="match status" value="1"/>
</dbReference>
<reference evidence="10" key="2">
    <citation type="journal article" date="2021" name="PeerJ">
        <title>Extensive microbial diversity within the chicken gut microbiome revealed by metagenomics and culture.</title>
        <authorList>
            <person name="Gilroy R."/>
            <person name="Ravi A."/>
            <person name="Getino M."/>
            <person name="Pursley I."/>
            <person name="Horton D.L."/>
            <person name="Alikhan N.F."/>
            <person name="Baker D."/>
            <person name="Gharbi K."/>
            <person name="Hall N."/>
            <person name="Watson M."/>
            <person name="Adriaenssens E.M."/>
            <person name="Foster-Nyarko E."/>
            <person name="Jarju S."/>
            <person name="Secka A."/>
            <person name="Antonio M."/>
            <person name="Oren A."/>
            <person name="Chaudhuri R.R."/>
            <person name="La Ragione R."/>
            <person name="Hildebrand F."/>
            <person name="Pallen M.J."/>
        </authorList>
    </citation>
    <scope>NUCLEOTIDE SEQUENCE</scope>
    <source>
        <strain evidence="10">D3-1215</strain>
    </source>
</reference>
<feature type="domain" description="Ferritin-like diiron" evidence="9">
    <location>
        <begin position="1"/>
        <end position="145"/>
    </location>
</feature>
<comment type="catalytic activity">
    <reaction evidence="8">
        <text>4 Fe(2+) + O2 + 6 H2O = 4 iron(III) oxide-hydroxide + 12 H(+)</text>
        <dbReference type="Rhea" id="RHEA:11972"/>
        <dbReference type="ChEBI" id="CHEBI:15377"/>
        <dbReference type="ChEBI" id="CHEBI:15378"/>
        <dbReference type="ChEBI" id="CHEBI:15379"/>
        <dbReference type="ChEBI" id="CHEBI:29033"/>
        <dbReference type="ChEBI" id="CHEBI:78619"/>
        <dbReference type="EC" id="1.16.3.2"/>
    </reaction>
</comment>
<evidence type="ECO:0000313" key="11">
    <source>
        <dbReference type="Proteomes" id="UP000823637"/>
    </source>
</evidence>
<evidence type="ECO:0000256" key="6">
    <source>
        <dbReference type="ARBA" id="ARBA00054546"/>
    </source>
</evidence>
<dbReference type="InterPro" id="IPR001519">
    <property type="entry name" value="Ferritin"/>
</dbReference>
<comment type="subcellular location">
    <subcellularLocation>
        <location evidence="8">Cytoplasm</location>
    </subcellularLocation>
</comment>
<reference evidence="10" key="1">
    <citation type="submission" date="2020-10" db="EMBL/GenBank/DDBJ databases">
        <authorList>
            <person name="Gilroy R."/>
        </authorList>
    </citation>
    <scope>NUCLEOTIDE SEQUENCE</scope>
    <source>
        <strain evidence="10">D3-1215</strain>
    </source>
</reference>
<dbReference type="InterPro" id="IPR008331">
    <property type="entry name" value="Ferritin_DPS_dom"/>
</dbReference>
<dbReference type="GO" id="GO:0008199">
    <property type="term" value="F:ferric iron binding"/>
    <property type="evidence" value="ECO:0007669"/>
    <property type="project" value="InterPro"/>
</dbReference>
<evidence type="ECO:0000256" key="1">
    <source>
        <dbReference type="ARBA" id="ARBA00006950"/>
    </source>
</evidence>
<dbReference type="GO" id="GO:0042802">
    <property type="term" value="F:identical protein binding"/>
    <property type="evidence" value="ECO:0007669"/>
    <property type="project" value="UniProtKB-ARBA"/>
</dbReference>
<evidence type="ECO:0000256" key="2">
    <source>
        <dbReference type="ARBA" id="ARBA00022434"/>
    </source>
</evidence>
<comment type="function">
    <text evidence="6">May alleviate iron toxicity in the presence of oxygen.</text>
</comment>
<comment type="caution">
    <text evidence="10">The sequence shown here is derived from an EMBL/GenBank/DDBJ whole genome shotgun (WGS) entry which is preliminary data.</text>
</comment>
<evidence type="ECO:0000259" key="9">
    <source>
        <dbReference type="PROSITE" id="PS50905"/>
    </source>
</evidence>
<dbReference type="GO" id="GO:0006826">
    <property type="term" value="P:iron ion transport"/>
    <property type="evidence" value="ECO:0007669"/>
    <property type="project" value="InterPro"/>
</dbReference>
<evidence type="ECO:0000313" key="10">
    <source>
        <dbReference type="EMBL" id="MBO8446333.1"/>
    </source>
</evidence>
<comment type="function">
    <text evidence="8">Iron-storage protein.</text>
</comment>
<feature type="binding site" evidence="7">
    <location>
        <position position="127"/>
    </location>
    <ligand>
        <name>Fe cation</name>
        <dbReference type="ChEBI" id="CHEBI:24875"/>
        <label>1</label>
    </ligand>
</feature>
<keyword evidence="5 7" id="KW-0408">Iron</keyword>
<dbReference type="EC" id="1.16.3.2" evidence="8"/>
<dbReference type="InterPro" id="IPR009078">
    <property type="entry name" value="Ferritin-like_SF"/>
</dbReference>
<dbReference type="PANTHER" id="PTHR11431:SF127">
    <property type="entry name" value="BACTERIAL NON-HEME FERRITIN"/>
    <property type="match status" value="1"/>
</dbReference>
<dbReference type="GO" id="GO:0008198">
    <property type="term" value="F:ferrous iron binding"/>
    <property type="evidence" value="ECO:0007669"/>
    <property type="project" value="TreeGrafter"/>
</dbReference>
<protein>
    <recommendedName>
        <fullName evidence="8">Ferritin</fullName>
        <ecNumber evidence="8">1.16.3.2</ecNumber>
    </recommendedName>
</protein>
<evidence type="ECO:0000256" key="3">
    <source>
        <dbReference type="ARBA" id="ARBA00022723"/>
    </source>
</evidence>
<dbReference type="GO" id="GO:0006879">
    <property type="term" value="P:intracellular iron ion homeostasis"/>
    <property type="evidence" value="ECO:0007669"/>
    <property type="project" value="UniProtKB-KW"/>
</dbReference>
<name>A0A9D9EG39_9BACT</name>
<feature type="binding site" evidence="7">
    <location>
        <position position="50"/>
    </location>
    <ligand>
        <name>Fe cation</name>
        <dbReference type="ChEBI" id="CHEBI:24875"/>
        <label>1</label>
    </ligand>
</feature>
<feature type="binding site" evidence="7">
    <location>
        <position position="17"/>
    </location>
    <ligand>
        <name>Fe cation</name>
        <dbReference type="ChEBI" id="CHEBI:24875"/>
        <label>1</label>
    </ligand>
</feature>
<dbReference type="Proteomes" id="UP000823637">
    <property type="component" value="Unassembled WGS sequence"/>
</dbReference>
<evidence type="ECO:0000256" key="4">
    <source>
        <dbReference type="ARBA" id="ARBA00023002"/>
    </source>
</evidence>
<keyword evidence="3 7" id="KW-0479">Metal-binding</keyword>
<feature type="binding site" evidence="7">
    <location>
        <position position="94"/>
    </location>
    <ligand>
        <name>Fe cation</name>
        <dbReference type="ChEBI" id="CHEBI:24875"/>
        <label>1</label>
    </ligand>
</feature>
<dbReference type="Gene3D" id="1.20.1260.10">
    <property type="match status" value="1"/>
</dbReference>
<dbReference type="InterPro" id="IPR009040">
    <property type="entry name" value="Ferritin-like_diiron"/>
</dbReference>